<proteinExistence type="predicted"/>
<sequence>METKAFICQFGDICVLHIGNDYTFICHRELLRNHVAGLKEMANPAPYYVCIDEALQSPTMQDSCAPLDAFIRDQLRPFVASKDGVLRFENIPACMISLAGWLLEYPVIYVQSGEGFLPEWKSPAGNSLSGISLIVCEVGIRFDQERMMSFSYPACLFDEQQQHLIDSHLRRCINSRCEMAKWKYASLASNIYCDITVKQETFDRVAM</sequence>
<accession>A0A8H7PSA6</accession>
<dbReference type="Pfam" id="PF14953">
    <property type="entry name" value="DUF4504"/>
    <property type="match status" value="1"/>
</dbReference>
<gene>
    <name evidence="1" type="ORF">INT43_001810</name>
</gene>
<evidence type="ECO:0000313" key="1">
    <source>
        <dbReference type="EMBL" id="KAG2178963.1"/>
    </source>
</evidence>
<protein>
    <submittedName>
        <fullName evidence="1">Uncharacterized protein</fullName>
    </submittedName>
</protein>
<dbReference type="Proteomes" id="UP000654370">
    <property type="component" value="Unassembled WGS sequence"/>
</dbReference>
<reference evidence="1" key="1">
    <citation type="submission" date="2020-12" db="EMBL/GenBank/DDBJ databases">
        <title>Metabolic potential, ecology and presence of endohyphal bacteria is reflected in genomic diversity of Mucoromycotina.</title>
        <authorList>
            <person name="Muszewska A."/>
            <person name="Okrasinska A."/>
            <person name="Steczkiewicz K."/>
            <person name="Drgas O."/>
            <person name="Orlowska M."/>
            <person name="Perlinska-Lenart U."/>
            <person name="Aleksandrzak-Piekarczyk T."/>
            <person name="Szatraj K."/>
            <person name="Zielenkiewicz U."/>
            <person name="Pilsyk S."/>
            <person name="Malc E."/>
            <person name="Mieczkowski P."/>
            <person name="Kruszewska J.S."/>
            <person name="Biernat P."/>
            <person name="Pawlowska J."/>
        </authorList>
    </citation>
    <scope>NUCLEOTIDE SEQUENCE</scope>
    <source>
        <strain evidence="1">WA0000067209</strain>
    </source>
</reference>
<name>A0A8H7PSA6_MORIS</name>
<dbReference type="PANTHER" id="PTHR31366:SF2">
    <property type="entry name" value="UPF0739 PROTEIN C1ORF74"/>
    <property type="match status" value="1"/>
</dbReference>
<evidence type="ECO:0000313" key="2">
    <source>
        <dbReference type="Proteomes" id="UP000654370"/>
    </source>
</evidence>
<comment type="caution">
    <text evidence="1">The sequence shown here is derived from an EMBL/GenBank/DDBJ whole genome shotgun (WGS) entry which is preliminary data.</text>
</comment>
<dbReference type="EMBL" id="JAEPQZ010000007">
    <property type="protein sequence ID" value="KAG2178963.1"/>
    <property type="molecule type" value="Genomic_DNA"/>
</dbReference>
<dbReference type="OrthoDB" id="2395010at2759"/>
<dbReference type="PANTHER" id="PTHR31366">
    <property type="entry name" value="UPF0739 PROTEIN C1ORF74"/>
    <property type="match status" value="1"/>
</dbReference>
<dbReference type="InterPro" id="IPR027850">
    <property type="entry name" value="DUF4504"/>
</dbReference>
<organism evidence="1 2">
    <name type="scientific">Mortierella isabellina</name>
    <name type="common">Filamentous fungus</name>
    <name type="synonym">Umbelopsis isabellina</name>
    <dbReference type="NCBI Taxonomy" id="91625"/>
    <lineage>
        <taxon>Eukaryota</taxon>
        <taxon>Fungi</taxon>
        <taxon>Fungi incertae sedis</taxon>
        <taxon>Mucoromycota</taxon>
        <taxon>Mucoromycotina</taxon>
        <taxon>Umbelopsidomycetes</taxon>
        <taxon>Umbelopsidales</taxon>
        <taxon>Umbelopsidaceae</taxon>
        <taxon>Umbelopsis</taxon>
    </lineage>
</organism>
<dbReference type="AlphaFoldDB" id="A0A8H7PSA6"/>
<keyword evidence="2" id="KW-1185">Reference proteome</keyword>